<accession>A0A0B5F5C2</accession>
<organism evidence="2 3">
    <name type="scientific">Streptomyces albus (strain ATCC 21838 / DSM 41398 / FERM P-419 / JCM 4703 / NBRC 107858)</name>
    <dbReference type="NCBI Taxonomy" id="1081613"/>
    <lineage>
        <taxon>Bacteria</taxon>
        <taxon>Bacillati</taxon>
        <taxon>Actinomycetota</taxon>
        <taxon>Actinomycetes</taxon>
        <taxon>Kitasatosporales</taxon>
        <taxon>Streptomycetaceae</taxon>
        <taxon>Streptomyces</taxon>
    </lineage>
</organism>
<gene>
    <name evidence="2" type="ORF">SLNWT_5191</name>
</gene>
<dbReference type="AlphaFoldDB" id="A0A0B5F5C2"/>
<keyword evidence="3" id="KW-1185">Reference proteome</keyword>
<proteinExistence type="predicted"/>
<dbReference type="Proteomes" id="UP000031523">
    <property type="component" value="Chromosome"/>
</dbReference>
<feature type="compositionally biased region" description="Basic residues" evidence="1">
    <location>
        <begin position="49"/>
        <end position="60"/>
    </location>
</feature>
<dbReference type="KEGG" id="sals:SLNWT_5191"/>
<protein>
    <submittedName>
        <fullName evidence="2">Uncharacterized protein</fullName>
    </submittedName>
</protein>
<evidence type="ECO:0000256" key="1">
    <source>
        <dbReference type="SAM" id="MobiDB-lite"/>
    </source>
</evidence>
<reference evidence="2 3" key="1">
    <citation type="submission" date="2015-01" db="EMBL/GenBank/DDBJ databases">
        <title>Enhanced salinomycin production by adjusting the supply of polyketide extender units in Streptomyce albus DSM 41398.</title>
        <authorList>
            <person name="Lu C."/>
        </authorList>
    </citation>
    <scope>NUCLEOTIDE SEQUENCE [LARGE SCALE GENOMIC DNA]</scope>
    <source>
        <strain evidence="3">ATCC 21838 / DSM 41398 / FERM P-419 / JCM 4703 / NBRC 107858</strain>
    </source>
</reference>
<evidence type="ECO:0000313" key="2">
    <source>
        <dbReference type="EMBL" id="AJE85567.1"/>
    </source>
</evidence>
<evidence type="ECO:0000313" key="3">
    <source>
        <dbReference type="Proteomes" id="UP000031523"/>
    </source>
</evidence>
<name>A0A0B5F5C2_STRA4</name>
<feature type="region of interest" description="Disordered" evidence="1">
    <location>
        <begin position="25"/>
        <end position="60"/>
    </location>
</feature>
<sequence>MDAWTDPLTVQDVLQVAAGIGNAAGRRTGGGLVREATSTGPASGDAVRGRLRHSVVRSGS</sequence>
<dbReference type="EMBL" id="CP010519">
    <property type="protein sequence ID" value="AJE85567.1"/>
    <property type="molecule type" value="Genomic_DNA"/>
</dbReference>